<dbReference type="Pfam" id="PF24351">
    <property type="entry name" value="DUF7511"/>
    <property type="match status" value="1"/>
</dbReference>
<feature type="region of interest" description="Disordered" evidence="1">
    <location>
        <begin position="1"/>
        <end position="59"/>
    </location>
</feature>
<dbReference type="AlphaFoldDB" id="A0A1H5UF00"/>
<organism evidence="4 5">
    <name type="scientific">Halobellus limi</name>
    <dbReference type="NCBI Taxonomy" id="699433"/>
    <lineage>
        <taxon>Archaea</taxon>
        <taxon>Methanobacteriati</taxon>
        <taxon>Methanobacteriota</taxon>
        <taxon>Stenosarchaea group</taxon>
        <taxon>Halobacteria</taxon>
        <taxon>Halobacteriales</taxon>
        <taxon>Haloferacaceae</taxon>
        <taxon>Halobellus</taxon>
    </lineage>
</organism>
<proteinExistence type="predicted"/>
<accession>A0A1H5UF00</accession>
<evidence type="ECO:0000259" key="2">
    <source>
        <dbReference type="Pfam" id="PF24351"/>
    </source>
</evidence>
<dbReference type="GeneID" id="39857394"/>
<keyword evidence="5" id="KW-1185">Reference proteome</keyword>
<dbReference type="InterPro" id="IPR055933">
    <property type="entry name" value="DUF7511"/>
</dbReference>
<evidence type="ECO:0000313" key="3">
    <source>
        <dbReference type="EMBL" id="QCC47054.1"/>
    </source>
</evidence>
<dbReference type="EMBL" id="CP031311">
    <property type="protein sequence ID" value="QCC47054.1"/>
    <property type="molecule type" value="Genomic_DNA"/>
</dbReference>
<reference evidence="4 5" key="1">
    <citation type="submission" date="2016-10" db="EMBL/GenBank/DDBJ databases">
        <authorList>
            <person name="de Groot N.N."/>
        </authorList>
    </citation>
    <scope>NUCLEOTIDE SEQUENCE [LARGE SCALE GENOMIC DNA]</scope>
    <source>
        <strain evidence="4 5">CGMCC 1.10331</strain>
    </source>
</reference>
<dbReference type="KEGG" id="hlm:DV707_04865"/>
<evidence type="ECO:0000313" key="4">
    <source>
        <dbReference type="EMBL" id="SEF73586.1"/>
    </source>
</evidence>
<dbReference type="RefSeq" id="WP_103990344.1">
    <property type="nucleotide sequence ID" value="NZ_CP031311.1"/>
</dbReference>
<sequence length="88" mass="9489">MSSTPRAPDDGDARRSKRSATRSIDPPAAATSESDSRRTVPELRLSIAERDDGADRGTVHPAGLTGIERMETWLSVDLSAVVDLAAWR</sequence>
<reference evidence="3 6" key="2">
    <citation type="journal article" date="2019" name="Nat. Commun.">
        <title>A new type of DNA phosphorothioation-based antiviral system in archaea.</title>
        <authorList>
            <person name="Xiong L."/>
            <person name="Liu S."/>
            <person name="Chen S."/>
            <person name="Xiao Y."/>
            <person name="Zhu B."/>
            <person name="Gao Y."/>
            <person name="Zhang Y."/>
            <person name="Chen B."/>
            <person name="Luo J."/>
            <person name="Deng Z."/>
            <person name="Chen X."/>
            <person name="Wang L."/>
            <person name="Chen S."/>
        </authorList>
    </citation>
    <scope>NUCLEOTIDE SEQUENCE [LARGE SCALE GENOMIC DNA]</scope>
    <source>
        <strain evidence="3 6">CGMCC 1.10331</strain>
    </source>
</reference>
<name>A0A1H5UF00_9EURY</name>
<feature type="domain" description="DUF7511" evidence="2">
    <location>
        <begin position="42"/>
        <end position="88"/>
    </location>
</feature>
<evidence type="ECO:0000313" key="6">
    <source>
        <dbReference type="Proteomes" id="UP000296733"/>
    </source>
</evidence>
<protein>
    <recommendedName>
        <fullName evidence="2">DUF7511 domain-containing protein</fullName>
    </recommendedName>
</protein>
<feature type="compositionally biased region" description="Basic and acidic residues" evidence="1">
    <location>
        <begin position="34"/>
        <end position="58"/>
    </location>
</feature>
<dbReference type="Proteomes" id="UP000236740">
    <property type="component" value="Unassembled WGS sequence"/>
</dbReference>
<dbReference type="Proteomes" id="UP000296733">
    <property type="component" value="Chromosome"/>
</dbReference>
<dbReference type="OrthoDB" id="186853at2157"/>
<gene>
    <name evidence="3" type="ORF">DV707_04865</name>
    <name evidence="4" type="ORF">SAMN04488133_0578</name>
</gene>
<evidence type="ECO:0000256" key="1">
    <source>
        <dbReference type="SAM" id="MobiDB-lite"/>
    </source>
</evidence>
<evidence type="ECO:0000313" key="5">
    <source>
        <dbReference type="Proteomes" id="UP000236740"/>
    </source>
</evidence>
<dbReference type="EMBL" id="FNVN01000001">
    <property type="protein sequence ID" value="SEF73586.1"/>
    <property type="molecule type" value="Genomic_DNA"/>
</dbReference>